<comment type="caution">
    <text evidence="3">The sequence shown here is derived from an EMBL/GenBank/DDBJ whole genome shotgun (WGS) entry which is preliminary data.</text>
</comment>
<protein>
    <recommendedName>
        <fullName evidence="5">Secreted protein</fullName>
    </recommendedName>
</protein>
<keyword evidence="2" id="KW-0732">Signal</keyword>
<proteinExistence type="predicted"/>
<evidence type="ECO:0000256" key="2">
    <source>
        <dbReference type="SAM" id="SignalP"/>
    </source>
</evidence>
<reference evidence="3" key="1">
    <citation type="submission" date="2022-11" db="EMBL/GenBank/DDBJ databases">
        <authorList>
            <person name="Hyden B.L."/>
            <person name="Feng K."/>
            <person name="Yates T."/>
            <person name="Jawdy S."/>
            <person name="Smart L.B."/>
            <person name="Muchero W."/>
        </authorList>
    </citation>
    <scope>NUCLEOTIDE SEQUENCE</scope>
    <source>
        <tissue evidence="3">Shoot tip</tissue>
    </source>
</reference>
<evidence type="ECO:0000256" key="1">
    <source>
        <dbReference type="SAM" id="MobiDB-lite"/>
    </source>
</evidence>
<sequence length="97" mass="9955">MQKQSSPPTARSFMRLLMLCLSMKRSQGVRSRLCLPKLILSSHNSSCSSRKLHHTAVHSPLPVPPSTPNPAASAAAAAANAAATAAAKAKGIAPVGS</sequence>
<feature type="chain" id="PRO_5040125105" description="Secreted protein" evidence="2">
    <location>
        <begin position="29"/>
        <end position="97"/>
    </location>
</feature>
<feature type="signal peptide" evidence="2">
    <location>
        <begin position="1"/>
        <end position="28"/>
    </location>
</feature>
<name>A0A9Q0ZT01_9ROSI</name>
<evidence type="ECO:0008006" key="5">
    <source>
        <dbReference type="Google" id="ProtNLM"/>
    </source>
</evidence>
<keyword evidence="4" id="KW-1185">Reference proteome</keyword>
<reference evidence="3" key="2">
    <citation type="journal article" date="2023" name="Int. J. Mol. Sci.">
        <title>De Novo Assembly and Annotation of 11 Diverse Shrub Willow (Salix) Genomes Reveals Novel Gene Organization in Sex-Linked Regions.</title>
        <authorList>
            <person name="Hyden B."/>
            <person name="Feng K."/>
            <person name="Yates T.B."/>
            <person name="Jawdy S."/>
            <person name="Cereghino C."/>
            <person name="Smart L.B."/>
            <person name="Muchero W."/>
        </authorList>
    </citation>
    <scope>NUCLEOTIDE SEQUENCE</scope>
    <source>
        <tissue evidence="3">Shoot tip</tissue>
    </source>
</reference>
<organism evidence="3 4">
    <name type="scientific">Salix koriyanagi</name>
    <dbReference type="NCBI Taxonomy" id="2511006"/>
    <lineage>
        <taxon>Eukaryota</taxon>
        <taxon>Viridiplantae</taxon>
        <taxon>Streptophyta</taxon>
        <taxon>Embryophyta</taxon>
        <taxon>Tracheophyta</taxon>
        <taxon>Spermatophyta</taxon>
        <taxon>Magnoliopsida</taxon>
        <taxon>eudicotyledons</taxon>
        <taxon>Gunneridae</taxon>
        <taxon>Pentapetalae</taxon>
        <taxon>rosids</taxon>
        <taxon>fabids</taxon>
        <taxon>Malpighiales</taxon>
        <taxon>Salicaceae</taxon>
        <taxon>Saliceae</taxon>
        <taxon>Salix</taxon>
    </lineage>
</organism>
<evidence type="ECO:0000313" key="4">
    <source>
        <dbReference type="Proteomes" id="UP001151752"/>
    </source>
</evidence>
<accession>A0A9Q0ZT01</accession>
<evidence type="ECO:0000313" key="3">
    <source>
        <dbReference type="EMBL" id="KAJ6745754.1"/>
    </source>
</evidence>
<feature type="region of interest" description="Disordered" evidence="1">
    <location>
        <begin position="51"/>
        <end position="71"/>
    </location>
</feature>
<dbReference type="EMBL" id="JAPFFM010000009">
    <property type="protein sequence ID" value="KAJ6745754.1"/>
    <property type="molecule type" value="Genomic_DNA"/>
</dbReference>
<dbReference type="AlphaFoldDB" id="A0A9Q0ZT01"/>
<dbReference type="Proteomes" id="UP001151752">
    <property type="component" value="Chromosome 6"/>
</dbReference>
<gene>
    <name evidence="3" type="ORF">OIU74_028427</name>
</gene>